<accession>A0A239PTN0</accession>
<sequence>MGSEEFAALIGLSSWTPGQILFAQAVLLVGTALLFSASLFAGAGAVRQAKHARAAVEADLRAVQELAEEARHLTAQMESTAARYAAEAAEHAERARAAASPESGDSEAGPHEETAGPFAAEEDQHVRAAGEDEPDGGRALEAAKQAATTPSALLGGLLRRKR</sequence>
<name>A0A239PTN0_9PROT</name>
<feature type="region of interest" description="Disordered" evidence="1">
    <location>
        <begin position="81"/>
        <end position="162"/>
    </location>
</feature>
<organism evidence="3 4">
    <name type="scientific">Amphiplicatus metriothermophilus</name>
    <dbReference type="NCBI Taxonomy" id="1519374"/>
    <lineage>
        <taxon>Bacteria</taxon>
        <taxon>Pseudomonadati</taxon>
        <taxon>Pseudomonadota</taxon>
        <taxon>Alphaproteobacteria</taxon>
        <taxon>Parvularculales</taxon>
        <taxon>Parvularculaceae</taxon>
        <taxon>Amphiplicatus</taxon>
    </lineage>
</organism>
<proteinExistence type="predicted"/>
<evidence type="ECO:0000313" key="3">
    <source>
        <dbReference type="EMBL" id="SNT73282.1"/>
    </source>
</evidence>
<keyword evidence="4" id="KW-1185">Reference proteome</keyword>
<reference evidence="3 4" key="1">
    <citation type="submission" date="2017-07" db="EMBL/GenBank/DDBJ databases">
        <authorList>
            <person name="Sun Z.S."/>
            <person name="Albrecht U."/>
            <person name="Echele G."/>
            <person name="Lee C.C."/>
        </authorList>
    </citation>
    <scope>NUCLEOTIDE SEQUENCE [LARGE SCALE GENOMIC DNA]</scope>
    <source>
        <strain evidence="3 4">CGMCC 1.12710</strain>
    </source>
</reference>
<feature type="compositionally biased region" description="Basic and acidic residues" evidence="1">
    <location>
        <begin position="122"/>
        <end position="138"/>
    </location>
</feature>
<gene>
    <name evidence="3" type="ORF">SAMN06297382_1680</name>
</gene>
<protein>
    <submittedName>
        <fullName evidence="3">Uncharacterized protein</fullName>
    </submittedName>
</protein>
<keyword evidence="2" id="KW-0472">Membrane</keyword>
<keyword evidence="2" id="KW-1133">Transmembrane helix</keyword>
<dbReference type="EMBL" id="FZQA01000003">
    <property type="protein sequence ID" value="SNT73282.1"/>
    <property type="molecule type" value="Genomic_DNA"/>
</dbReference>
<keyword evidence="2" id="KW-0812">Transmembrane</keyword>
<dbReference type="RefSeq" id="WP_089412161.1">
    <property type="nucleotide sequence ID" value="NZ_FZQA01000003.1"/>
</dbReference>
<feature type="transmembrane region" description="Helical" evidence="2">
    <location>
        <begin position="20"/>
        <end position="43"/>
    </location>
</feature>
<evidence type="ECO:0000313" key="4">
    <source>
        <dbReference type="Proteomes" id="UP000198346"/>
    </source>
</evidence>
<dbReference type="Proteomes" id="UP000198346">
    <property type="component" value="Unassembled WGS sequence"/>
</dbReference>
<evidence type="ECO:0000256" key="1">
    <source>
        <dbReference type="SAM" id="MobiDB-lite"/>
    </source>
</evidence>
<evidence type="ECO:0000256" key="2">
    <source>
        <dbReference type="SAM" id="Phobius"/>
    </source>
</evidence>
<dbReference type="AlphaFoldDB" id="A0A239PTN0"/>